<dbReference type="InterPro" id="IPR020846">
    <property type="entry name" value="MFS_dom"/>
</dbReference>
<feature type="transmembrane region" description="Helical" evidence="4">
    <location>
        <begin position="20"/>
        <end position="39"/>
    </location>
</feature>
<sequence length="66" mass="7615">MATVPVIGNYLTIIFNWRANFVFIFILVLLSIIAMQVVFKEPKKYKHAGGSKVKKHDSILFLFTTR</sequence>
<keyword evidence="3 4" id="KW-0472">Membrane</keyword>
<reference evidence="6 7" key="1">
    <citation type="journal article" date="2009" name="Infect. Immun.">
        <title>Comparative genomics reveal extensive transposon-mediated genomic plasticity and diversity among potential effector proteins within the genus Coxiella.</title>
        <authorList>
            <person name="Beare P.A."/>
            <person name="Unsworth N."/>
            <person name="Andoh M."/>
            <person name="Voth D.E."/>
            <person name="Omsland A."/>
            <person name="Gilk S.D."/>
            <person name="Williams K.P."/>
            <person name="Sobral B.W."/>
            <person name="Kupko J.J.III."/>
            <person name="Porcella S.F."/>
            <person name="Samuel J.E."/>
            <person name="Heinzen R.A."/>
        </authorList>
    </citation>
    <scope>NUCLEOTIDE SEQUENCE [LARGE SCALE GENOMIC DNA]</scope>
    <source>
        <strain evidence="6 7">Dugway 5J108-111</strain>
    </source>
</reference>
<dbReference type="Proteomes" id="UP000008555">
    <property type="component" value="Chromosome"/>
</dbReference>
<dbReference type="HOGENOM" id="CLU_205766_0_0_6"/>
<keyword evidence="2 4" id="KW-1133">Transmembrane helix</keyword>
<keyword evidence="1 4" id="KW-0812">Transmembrane</keyword>
<evidence type="ECO:0000256" key="4">
    <source>
        <dbReference type="SAM" id="Phobius"/>
    </source>
</evidence>
<evidence type="ECO:0000256" key="2">
    <source>
        <dbReference type="ARBA" id="ARBA00022989"/>
    </source>
</evidence>
<proteinExistence type="predicted"/>
<dbReference type="Gene3D" id="1.20.1720.10">
    <property type="entry name" value="Multidrug resistance protein D"/>
    <property type="match status" value="1"/>
</dbReference>
<name>B5XHH7_COXBN</name>
<evidence type="ECO:0000256" key="3">
    <source>
        <dbReference type="ARBA" id="ARBA00023136"/>
    </source>
</evidence>
<accession>B5XHH7</accession>
<gene>
    <name evidence="6" type="ORF">CBUD_1664a</name>
</gene>
<evidence type="ECO:0000256" key="1">
    <source>
        <dbReference type="ARBA" id="ARBA00022692"/>
    </source>
</evidence>
<organism evidence="6 7">
    <name type="scientific">Coxiella burnetii (strain Dugway 5J108-111)</name>
    <dbReference type="NCBI Taxonomy" id="434922"/>
    <lineage>
        <taxon>Bacteria</taxon>
        <taxon>Pseudomonadati</taxon>
        <taxon>Pseudomonadota</taxon>
        <taxon>Gammaproteobacteria</taxon>
        <taxon>Legionellales</taxon>
        <taxon>Coxiellaceae</taxon>
        <taxon>Coxiella</taxon>
    </lineage>
</organism>
<dbReference type="AlphaFoldDB" id="B5XHH7"/>
<protein>
    <recommendedName>
        <fullName evidence="5">Major facilitator superfamily (MFS) profile domain-containing protein</fullName>
    </recommendedName>
</protein>
<dbReference type="GO" id="GO:0022857">
    <property type="term" value="F:transmembrane transporter activity"/>
    <property type="evidence" value="ECO:0007669"/>
    <property type="project" value="InterPro"/>
</dbReference>
<feature type="domain" description="Major facilitator superfamily (MFS) profile" evidence="5">
    <location>
        <begin position="1"/>
        <end position="66"/>
    </location>
</feature>
<dbReference type="SUPFAM" id="SSF103473">
    <property type="entry name" value="MFS general substrate transporter"/>
    <property type="match status" value="1"/>
</dbReference>
<evidence type="ECO:0000259" key="5">
    <source>
        <dbReference type="PROSITE" id="PS50850"/>
    </source>
</evidence>
<evidence type="ECO:0000313" key="6">
    <source>
        <dbReference type="EMBL" id="ACI23197.1"/>
    </source>
</evidence>
<evidence type="ECO:0000313" key="7">
    <source>
        <dbReference type="Proteomes" id="UP000008555"/>
    </source>
</evidence>
<dbReference type="InterPro" id="IPR036259">
    <property type="entry name" value="MFS_trans_sf"/>
</dbReference>
<dbReference type="EMBL" id="CP000733">
    <property type="protein sequence ID" value="ACI23197.1"/>
    <property type="molecule type" value="Genomic_DNA"/>
</dbReference>
<dbReference type="PROSITE" id="PS50850">
    <property type="entry name" value="MFS"/>
    <property type="match status" value="1"/>
</dbReference>
<dbReference type="KEGG" id="cbd:CBUD_1664a"/>